<name>A0A2M7Q9W8_9BACT</name>
<reference evidence="3" key="1">
    <citation type="submission" date="2017-09" db="EMBL/GenBank/DDBJ databases">
        <title>Depth-based differentiation of microbial function through sediment-hosted aquifers and enrichment of novel symbionts in the deep terrestrial subsurface.</title>
        <authorList>
            <person name="Probst A.J."/>
            <person name="Ladd B."/>
            <person name="Jarett J.K."/>
            <person name="Geller-Mcgrath D.E."/>
            <person name="Sieber C.M.K."/>
            <person name="Emerson J.B."/>
            <person name="Anantharaman K."/>
            <person name="Thomas B.C."/>
            <person name="Malmstrom R."/>
            <person name="Stieglmeier M."/>
            <person name="Klingl A."/>
            <person name="Woyke T."/>
            <person name="Ryan C.M."/>
            <person name="Banfield J.F."/>
        </authorList>
    </citation>
    <scope>NUCLEOTIDE SEQUENCE [LARGE SCALE GENOMIC DNA]</scope>
</reference>
<feature type="compositionally biased region" description="Basic and acidic residues" evidence="1">
    <location>
        <begin position="451"/>
        <end position="468"/>
    </location>
</feature>
<dbReference type="EMBL" id="PFLC01000033">
    <property type="protein sequence ID" value="PIY62668.1"/>
    <property type="molecule type" value="Genomic_DNA"/>
</dbReference>
<organism evidence="2 3">
    <name type="scientific">Candidatus Uhrbacteria bacterium CG_4_10_14_0_8_um_filter_58_22</name>
    <dbReference type="NCBI Taxonomy" id="1975029"/>
    <lineage>
        <taxon>Bacteria</taxon>
        <taxon>Candidatus Uhriibacteriota</taxon>
    </lineage>
</organism>
<protein>
    <submittedName>
        <fullName evidence="2">Uncharacterized protein</fullName>
    </submittedName>
</protein>
<dbReference type="AlphaFoldDB" id="A0A2M7Q9W8"/>
<sequence>MAETEFEDMQPKLDEFAATAELLSEDDFDRRFGELRAELDGISTRLHGYENLSWWRGRDNDFPSFFRDIRTVETNREFVESKVLQWLPRKAEVGRILAIAREMHRRAGGDDAQPIRIVDVGGANGALGKLIVDMAGKNGIDVEYTVVDPDNQIVSQAEEAYGDEMSFLVRSAGEFAEEVNAGDTEAAERMARRRALIEFDQRRFFDLGGVVDLLQDRLRNGEEVEGSVLDDFRLAWKEDFQPVPEGFLGPEGNETLKDWVGGSKRNDCLDLLVRWFDRQQQEVARLTEAVEESLAGTPPKFDLVINSWMPHNLDFTADLRAMNGAAILYATALDGSSGIQSSDQDYVMHDREPEAVGEEYSYAPGRNYRMHSGWVGPTPRRTVGIKPFSNGMVLEMKRTYFSPPSPDDFSVADLDLGREYPWNGGSGELTAIPDPVPLREQQDDYGNYRSDLGEQAKSLEKSLDARFR</sequence>
<dbReference type="Proteomes" id="UP000230973">
    <property type="component" value="Unassembled WGS sequence"/>
</dbReference>
<comment type="caution">
    <text evidence="2">The sequence shown here is derived from an EMBL/GenBank/DDBJ whole genome shotgun (WGS) entry which is preliminary data.</text>
</comment>
<proteinExistence type="predicted"/>
<evidence type="ECO:0000313" key="3">
    <source>
        <dbReference type="Proteomes" id="UP000230973"/>
    </source>
</evidence>
<feature type="region of interest" description="Disordered" evidence="1">
    <location>
        <begin position="424"/>
        <end position="468"/>
    </location>
</feature>
<accession>A0A2M7Q9W8</accession>
<evidence type="ECO:0000256" key="1">
    <source>
        <dbReference type="SAM" id="MobiDB-lite"/>
    </source>
</evidence>
<evidence type="ECO:0000313" key="2">
    <source>
        <dbReference type="EMBL" id="PIY62668.1"/>
    </source>
</evidence>
<gene>
    <name evidence="2" type="ORF">COY93_02620</name>
</gene>